<feature type="compositionally biased region" description="Acidic residues" evidence="1">
    <location>
        <begin position="574"/>
        <end position="621"/>
    </location>
</feature>
<evidence type="ECO:0000256" key="1">
    <source>
        <dbReference type="SAM" id="MobiDB-lite"/>
    </source>
</evidence>
<sequence>MADDFTIDEGEGFPVGNGEDFDPSEMSLDEIDSLLSNDADTSDFNFESDPIDSPDANGFEELLASSGDDYPDEIPSFEPEETDFGADLSQLDESVHLDEDFDFELTDPMIDAEIDRLLDIDDDLNSPPTSSSSAPSWRESAPSSPSTLEDDHEEAFGDLGSLDLGDFSQPKEIPSTAFHSDDQPFEWGGDPSEHEEVAGLSDMDLDDEAPISLSDDELHNIDIGSNLADFSMDEEEVSAPEETGAKNYDDDFISDDDEGPISLSEHELDDIMTEDFNPGLEEEGFGDLGGDDISTPSSELTEDINFDGEEEENIALSTDELDHLLEGDDDPSSIESKSSFDELGDFGDLDLGSVSEEHKDSADFDPEDGGDEPIALSDDELGNLLSSGDEEEPESIQLDDLDSVGTPTVGSDFGMEDPDETSSDLDLSDFNFDSEPGSDTELKDDFSSEEEEDSISLPVSDFENFGVDEAEENPLDGGLDLGDFEDLGTRSEDKTFEESLGDFTSASDEDILGSSSDLDFSPTETSEEDFFSETTEADDPIALSDDELGNLLSSGTEEEAESSDDFAAASDMFSESEEDNEPIALSDDELGNLLSGEEEAEVESLDSDADEPIALSDDELGDLLSSGTEEEADSDIFAEAPGPEHDDLSPVEFGDFNIDTESDEPIALSEDELGHLLEDDPEVETSSSDLLDDSSDEPISLPINELDDIGTPDVSSDYDIDWDGPVADLNELAAAEDESAVASPSDWDLGEEADEPITLSNDELGNLLSDESPQEVDSEDLDSLLSSSPEANDLDAIGSFGDDMEISGLDFTGNIGGEIVPTVERLAPEPELNFILDEYADENELSPIEEVRQTAGGAAAEGSDESTPTQDEMKRILLYLDELLGNLPDDMIRDFSRSDYFELYKKLMKQIGV</sequence>
<dbReference type="Proteomes" id="UP000297762">
    <property type="component" value="Unassembled WGS sequence"/>
</dbReference>
<feature type="region of interest" description="Disordered" evidence="1">
    <location>
        <begin position="120"/>
        <end position="198"/>
    </location>
</feature>
<evidence type="ECO:0000313" key="2">
    <source>
        <dbReference type="EMBL" id="TGL64574.1"/>
    </source>
</evidence>
<dbReference type="RefSeq" id="WP_135647769.1">
    <property type="nucleotide sequence ID" value="NZ_RQGF01000007.1"/>
</dbReference>
<dbReference type="OrthoDB" id="346175at2"/>
<name>A0A4R9KEW1_9LEPT</name>
<organism evidence="2 3">
    <name type="scientific">Leptospira sarikeiensis</name>
    <dbReference type="NCBI Taxonomy" id="2484943"/>
    <lineage>
        <taxon>Bacteria</taxon>
        <taxon>Pseudomonadati</taxon>
        <taxon>Spirochaetota</taxon>
        <taxon>Spirochaetia</taxon>
        <taxon>Leptospirales</taxon>
        <taxon>Leptospiraceae</taxon>
        <taxon>Leptospira</taxon>
    </lineage>
</organism>
<feature type="compositionally biased region" description="Acidic residues" evidence="1">
    <location>
        <begin position="250"/>
        <end position="259"/>
    </location>
</feature>
<accession>A0A4R9KEW1</accession>
<feature type="compositionally biased region" description="Acidic residues" evidence="1">
    <location>
        <begin position="1"/>
        <end position="11"/>
    </location>
</feature>
<feature type="compositionally biased region" description="Acidic residues" evidence="1">
    <location>
        <begin position="363"/>
        <end position="381"/>
    </location>
</feature>
<feature type="compositionally biased region" description="Acidic residues" evidence="1">
    <location>
        <begin position="772"/>
        <end position="782"/>
    </location>
</feature>
<feature type="region of interest" description="Disordered" evidence="1">
    <location>
        <begin position="37"/>
        <end position="90"/>
    </location>
</feature>
<feature type="compositionally biased region" description="Acidic residues" evidence="1">
    <location>
        <begin position="414"/>
        <end position="427"/>
    </location>
</feature>
<feature type="region of interest" description="Disordered" evidence="1">
    <location>
        <begin position="232"/>
        <end position="300"/>
    </location>
</feature>
<feature type="compositionally biased region" description="Acidic residues" evidence="1">
    <location>
        <begin position="525"/>
        <end position="548"/>
    </location>
</feature>
<gene>
    <name evidence="2" type="ORF">EHQ64_01630</name>
</gene>
<protein>
    <submittedName>
        <fullName evidence="2">Uncharacterized protein</fullName>
    </submittedName>
</protein>
<feature type="compositionally biased region" description="Acidic residues" evidence="1">
    <location>
        <begin position="388"/>
        <end position="402"/>
    </location>
</feature>
<dbReference type="EMBL" id="RQGF01000007">
    <property type="protein sequence ID" value="TGL64574.1"/>
    <property type="molecule type" value="Genomic_DNA"/>
</dbReference>
<comment type="caution">
    <text evidence="2">The sequence shown here is derived from an EMBL/GenBank/DDBJ whole genome shotgun (WGS) entry which is preliminary data.</text>
</comment>
<feature type="region of interest" description="Disordered" evidence="1">
    <location>
        <begin position="845"/>
        <end position="871"/>
    </location>
</feature>
<evidence type="ECO:0000313" key="3">
    <source>
        <dbReference type="Proteomes" id="UP000297762"/>
    </source>
</evidence>
<proteinExistence type="predicted"/>
<feature type="compositionally biased region" description="Low complexity" evidence="1">
    <location>
        <begin position="126"/>
        <end position="146"/>
    </location>
</feature>
<feature type="compositionally biased region" description="Acidic residues" evidence="1">
    <location>
        <begin position="705"/>
        <end position="722"/>
    </location>
</feature>
<feature type="compositionally biased region" description="Basic and acidic residues" evidence="1">
    <location>
        <begin position="487"/>
        <end position="497"/>
    </location>
</feature>
<reference evidence="2" key="1">
    <citation type="journal article" date="2019" name="PLoS Negl. Trop. Dis.">
        <title>Revisiting the worldwide diversity of Leptospira species in the environment.</title>
        <authorList>
            <person name="Vincent A.T."/>
            <person name="Schiettekatte O."/>
            <person name="Bourhy P."/>
            <person name="Veyrier F.J."/>
            <person name="Picardeau M."/>
        </authorList>
    </citation>
    <scope>NUCLEOTIDE SEQUENCE [LARGE SCALE GENOMIC DNA]</scope>
    <source>
        <strain evidence="2">201702455</strain>
    </source>
</reference>
<keyword evidence="3" id="KW-1185">Reference proteome</keyword>
<feature type="region of interest" description="Disordered" evidence="1">
    <location>
        <begin position="319"/>
        <end position="797"/>
    </location>
</feature>
<dbReference type="AlphaFoldDB" id="A0A4R9KEW1"/>
<feature type="region of interest" description="Disordered" evidence="1">
    <location>
        <begin position="1"/>
        <end position="25"/>
    </location>
</feature>